<dbReference type="InterPro" id="IPR006143">
    <property type="entry name" value="RND_pump_MFP"/>
</dbReference>
<dbReference type="NCBIfam" id="TIGR01730">
    <property type="entry name" value="RND_mfp"/>
    <property type="match status" value="1"/>
</dbReference>
<dbReference type="SUPFAM" id="SSF111369">
    <property type="entry name" value="HlyD-like secretion proteins"/>
    <property type="match status" value="1"/>
</dbReference>
<evidence type="ECO:0000256" key="1">
    <source>
        <dbReference type="ARBA" id="ARBA00009477"/>
    </source>
</evidence>
<proteinExistence type="inferred from homology"/>
<dbReference type="PROSITE" id="PS51257">
    <property type="entry name" value="PROKAR_LIPOPROTEIN"/>
    <property type="match status" value="1"/>
</dbReference>
<protein>
    <submittedName>
        <fullName evidence="2">Hemolysin D</fullName>
    </submittedName>
</protein>
<sequence length="374" mass="39917">MTRFSLLENMMLVRCRFPRISQIIATIAALWFAGCKPADTSANPSTSPSVQTMRVQDAELEAQSFIGTYQTRRTIPLGPSQAGRIATIKVINGQYVHQGDVLITLENRLLLESVAQAQGEVDAARADAKQAASTLRRSKGLDVAGGISSGTLEERAALAETAQGKYRASLAALHQAQIQLAEADIRAPENGWVIGVSGVAGRLEDAGTEVLRLAAGEPDIHIKVPARSHLKVGDAAEVTDQSDQHAQFVHATVRELSPIDETSQMQDVYIRPDHSLPVPLGSLVTVALAPPVQPHAVRVPLTALISDDQNHAHLWSLTEDKTPQLVQTSVIIIGLRGADALVGGLKPQTQIVTSGADSLQAGEHVHISSITSER</sequence>
<dbReference type="PANTHER" id="PTHR30469:SF18">
    <property type="entry name" value="RESISTANCE-NODULATION-CELL DIVISION (RND) EFFLUX MEMBRANE FUSION PROTEIN-RELATED"/>
    <property type="match status" value="1"/>
</dbReference>
<reference evidence="2 3" key="1">
    <citation type="submission" date="2016-03" db="EMBL/GenBank/DDBJ databases">
        <title>Draft genome sequence of Gluconobacter cerinus strain CECT 9110.</title>
        <authorList>
            <person name="Sainz F."/>
            <person name="Mas A."/>
            <person name="Torija M.J."/>
        </authorList>
    </citation>
    <scope>NUCLEOTIDE SEQUENCE [LARGE SCALE GENOMIC DNA]</scope>
    <source>
        <strain evidence="2 3">CECT 9110</strain>
    </source>
</reference>
<dbReference type="EMBL" id="LUTU01000007">
    <property type="protein sequence ID" value="OAJ67721.1"/>
    <property type="molecule type" value="Genomic_DNA"/>
</dbReference>
<dbReference type="PATRIC" id="fig|38307.3.peg.1823"/>
<dbReference type="Gene3D" id="2.40.420.20">
    <property type="match status" value="1"/>
</dbReference>
<organism evidence="2 3">
    <name type="scientific">Gluconobacter cerinus</name>
    <dbReference type="NCBI Taxonomy" id="38307"/>
    <lineage>
        <taxon>Bacteria</taxon>
        <taxon>Pseudomonadati</taxon>
        <taxon>Pseudomonadota</taxon>
        <taxon>Alphaproteobacteria</taxon>
        <taxon>Acetobacterales</taxon>
        <taxon>Acetobacteraceae</taxon>
        <taxon>Gluconobacter</taxon>
    </lineage>
</organism>
<gene>
    <name evidence="2" type="ORF">A0123_01763</name>
</gene>
<dbReference type="AlphaFoldDB" id="A0A1B6VKG9"/>
<evidence type="ECO:0000313" key="2">
    <source>
        <dbReference type="EMBL" id="OAJ67721.1"/>
    </source>
</evidence>
<evidence type="ECO:0000313" key="3">
    <source>
        <dbReference type="Proteomes" id="UP000077786"/>
    </source>
</evidence>
<dbReference type="RefSeq" id="WP_232309156.1">
    <property type="nucleotide sequence ID" value="NZ_LUTU01000007.1"/>
</dbReference>
<dbReference type="GO" id="GO:1990281">
    <property type="term" value="C:efflux pump complex"/>
    <property type="evidence" value="ECO:0007669"/>
    <property type="project" value="TreeGrafter"/>
</dbReference>
<dbReference type="Proteomes" id="UP000077786">
    <property type="component" value="Unassembled WGS sequence"/>
</dbReference>
<comment type="caution">
    <text evidence="2">The sequence shown here is derived from an EMBL/GenBank/DDBJ whole genome shotgun (WGS) entry which is preliminary data.</text>
</comment>
<name>A0A1B6VKG9_9PROT</name>
<dbReference type="PANTHER" id="PTHR30469">
    <property type="entry name" value="MULTIDRUG RESISTANCE PROTEIN MDTA"/>
    <property type="match status" value="1"/>
</dbReference>
<comment type="similarity">
    <text evidence="1">Belongs to the membrane fusion protein (MFP) (TC 8.A.1) family.</text>
</comment>
<accession>A0A1B6VKG9</accession>
<dbReference type="Gene3D" id="1.10.287.470">
    <property type="entry name" value="Helix hairpin bin"/>
    <property type="match status" value="1"/>
</dbReference>
<dbReference type="Gene3D" id="2.40.50.100">
    <property type="match status" value="1"/>
</dbReference>
<dbReference type="GO" id="GO:0015562">
    <property type="term" value="F:efflux transmembrane transporter activity"/>
    <property type="evidence" value="ECO:0007669"/>
    <property type="project" value="TreeGrafter"/>
</dbReference>
<dbReference type="Gene3D" id="2.40.30.170">
    <property type="match status" value="1"/>
</dbReference>